<comment type="caution">
    <text evidence="1">The sequence shown here is derived from an EMBL/GenBank/DDBJ whole genome shotgun (WGS) entry which is preliminary data.</text>
</comment>
<protein>
    <submittedName>
        <fullName evidence="1">Uncharacterized protein</fullName>
    </submittedName>
</protein>
<feature type="non-terminal residue" evidence="1">
    <location>
        <position position="1"/>
    </location>
</feature>
<evidence type="ECO:0000313" key="1">
    <source>
        <dbReference type="EMBL" id="KAF9612771.1"/>
    </source>
</evidence>
<dbReference type="Proteomes" id="UP000631114">
    <property type="component" value="Unassembled WGS sequence"/>
</dbReference>
<gene>
    <name evidence="1" type="ORF">IFM89_003781</name>
</gene>
<accession>A0A835I8J0</accession>
<name>A0A835I8J0_9MAGN</name>
<dbReference type="OrthoDB" id="10250083at2759"/>
<organism evidence="1 2">
    <name type="scientific">Coptis chinensis</name>
    <dbReference type="NCBI Taxonomy" id="261450"/>
    <lineage>
        <taxon>Eukaryota</taxon>
        <taxon>Viridiplantae</taxon>
        <taxon>Streptophyta</taxon>
        <taxon>Embryophyta</taxon>
        <taxon>Tracheophyta</taxon>
        <taxon>Spermatophyta</taxon>
        <taxon>Magnoliopsida</taxon>
        <taxon>Ranunculales</taxon>
        <taxon>Ranunculaceae</taxon>
        <taxon>Coptidoideae</taxon>
        <taxon>Coptis</taxon>
    </lineage>
</organism>
<reference evidence="1 2" key="1">
    <citation type="submission" date="2020-10" db="EMBL/GenBank/DDBJ databases">
        <title>The Coptis chinensis genome and diversification of protoberbering-type alkaloids.</title>
        <authorList>
            <person name="Wang B."/>
            <person name="Shu S."/>
            <person name="Song C."/>
            <person name="Liu Y."/>
        </authorList>
    </citation>
    <scope>NUCLEOTIDE SEQUENCE [LARGE SCALE GENOMIC DNA]</scope>
    <source>
        <strain evidence="1">HL-2020</strain>
        <tissue evidence="1">Leaf</tissue>
    </source>
</reference>
<keyword evidence="2" id="KW-1185">Reference proteome</keyword>
<sequence length="90" mass="10484">VRLCYGEVPPYQSIFSKMSYGERMLDKAFYEEEVKRECLAFEQQMGKEEKIDFLCFFGSLCKSLLSFLDCCKLQRFGAPAFMQLFESCIG</sequence>
<dbReference type="EMBL" id="JADFTS010000003">
    <property type="protein sequence ID" value="KAF9612771.1"/>
    <property type="molecule type" value="Genomic_DNA"/>
</dbReference>
<evidence type="ECO:0000313" key="2">
    <source>
        <dbReference type="Proteomes" id="UP000631114"/>
    </source>
</evidence>
<proteinExistence type="predicted"/>
<dbReference type="AlphaFoldDB" id="A0A835I8J0"/>